<dbReference type="RefSeq" id="XP_033568548.1">
    <property type="nucleotide sequence ID" value="XM_033714334.1"/>
</dbReference>
<evidence type="ECO:0000313" key="4">
    <source>
        <dbReference type="Proteomes" id="UP000504636"/>
    </source>
</evidence>
<evidence type="ECO:0000313" key="3">
    <source>
        <dbReference type="EMBL" id="KAF2801584.1"/>
    </source>
</evidence>
<dbReference type="PANTHER" id="PTHR13527:SF0">
    <property type="entry name" value="SAYSVFN DOMAIN-CONTAINING PROTEIN 1"/>
    <property type="match status" value="1"/>
</dbReference>
<dbReference type="InterPro" id="IPR019387">
    <property type="entry name" value="SAYSvFN_dom"/>
</dbReference>
<keyword evidence="1" id="KW-0472">Membrane</keyword>
<dbReference type="Proteomes" id="UP000504636">
    <property type="component" value="Unplaced"/>
</dbReference>
<organism evidence="3">
    <name type="scientific">Mytilinidion resinicola</name>
    <dbReference type="NCBI Taxonomy" id="574789"/>
    <lineage>
        <taxon>Eukaryota</taxon>
        <taxon>Fungi</taxon>
        <taxon>Dikarya</taxon>
        <taxon>Ascomycota</taxon>
        <taxon>Pezizomycotina</taxon>
        <taxon>Dothideomycetes</taxon>
        <taxon>Pleosporomycetidae</taxon>
        <taxon>Mytilinidiales</taxon>
        <taxon>Mytilinidiaceae</taxon>
        <taxon>Mytilinidion</taxon>
    </lineage>
</organism>
<dbReference type="GeneID" id="54455227"/>
<gene>
    <name evidence="3 5" type="ORF">BDZ99DRAFT_338722</name>
</gene>
<reference evidence="5" key="3">
    <citation type="submission" date="2025-04" db="UniProtKB">
        <authorList>
            <consortium name="RefSeq"/>
        </authorList>
    </citation>
    <scope>IDENTIFICATION</scope>
    <source>
        <strain evidence="5">CBS 304.34</strain>
    </source>
</reference>
<reference evidence="3 5" key="1">
    <citation type="journal article" date="2020" name="Stud. Mycol.">
        <title>101 Dothideomycetes genomes: a test case for predicting lifestyles and emergence of pathogens.</title>
        <authorList>
            <person name="Haridas S."/>
            <person name="Albert R."/>
            <person name="Binder M."/>
            <person name="Bloem J."/>
            <person name="Labutti K."/>
            <person name="Salamov A."/>
            <person name="Andreopoulos B."/>
            <person name="Baker S."/>
            <person name="Barry K."/>
            <person name="Bills G."/>
            <person name="Bluhm B."/>
            <person name="Cannon C."/>
            <person name="Castanera R."/>
            <person name="Culley D."/>
            <person name="Daum C."/>
            <person name="Ezra D."/>
            <person name="Gonzalez J."/>
            <person name="Henrissat B."/>
            <person name="Kuo A."/>
            <person name="Liang C."/>
            <person name="Lipzen A."/>
            <person name="Lutzoni F."/>
            <person name="Magnuson J."/>
            <person name="Mondo S."/>
            <person name="Nolan M."/>
            <person name="Ohm R."/>
            <person name="Pangilinan J."/>
            <person name="Park H.-J."/>
            <person name="Ramirez L."/>
            <person name="Alfaro M."/>
            <person name="Sun H."/>
            <person name="Tritt A."/>
            <person name="Yoshinaga Y."/>
            <person name="Zwiers L.-H."/>
            <person name="Turgeon B."/>
            <person name="Goodwin S."/>
            <person name="Spatafora J."/>
            <person name="Crous P."/>
            <person name="Grigoriev I."/>
        </authorList>
    </citation>
    <scope>NUCLEOTIDE SEQUENCE</scope>
    <source>
        <strain evidence="3 5">CBS 304.34</strain>
    </source>
</reference>
<dbReference type="AlphaFoldDB" id="A0A6A6Y0P2"/>
<name>A0A6A6Y0P2_9PEZI</name>
<sequence length="119" mass="13972">KSKDKPRKPKKPYHIKREDLHLEEYIEERDSKSPRIFFSRLGRHFYHSTQLRIYIVLQVIAVYIGFGQLMLIIGLFWAMLANTTKRKEGEKSAYSLFNEGVEAIAGSPDMEAIERELRT</sequence>
<keyword evidence="4" id="KW-1185">Reference proteome</keyword>
<keyword evidence="1" id="KW-0812">Transmembrane</keyword>
<reference evidence="5" key="2">
    <citation type="submission" date="2020-04" db="EMBL/GenBank/DDBJ databases">
        <authorList>
            <consortium name="NCBI Genome Project"/>
        </authorList>
    </citation>
    <scope>NUCLEOTIDE SEQUENCE</scope>
    <source>
        <strain evidence="5">CBS 304.34</strain>
    </source>
</reference>
<dbReference type="Pfam" id="PF10260">
    <property type="entry name" value="SAYSvFN"/>
    <property type="match status" value="1"/>
</dbReference>
<feature type="domain" description="SAYSvFN" evidence="2">
    <location>
        <begin position="52"/>
        <end position="117"/>
    </location>
</feature>
<dbReference type="PANTHER" id="PTHR13527">
    <property type="entry name" value="SAYSVFN DOMAIN-CONTAINING PROTEIN 1"/>
    <property type="match status" value="1"/>
</dbReference>
<evidence type="ECO:0000256" key="1">
    <source>
        <dbReference type="SAM" id="Phobius"/>
    </source>
</evidence>
<feature type="non-terminal residue" evidence="3">
    <location>
        <position position="119"/>
    </location>
</feature>
<feature type="transmembrane region" description="Helical" evidence="1">
    <location>
        <begin position="53"/>
        <end position="80"/>
    </location>
</feature>
<accession>A0A6A6Y0P2</accession>
<evidence type="ECO:0000313" key="5">
    <source>
        <dbReference type="RefSeq" id="XP_033568548.1"/>
    </source>
</evidence>
<protein>
    <recommendedName>
        <fullName evidence="2">SAYSvFN domain-containing protein</fullName>
    </recommendedName>
</protein>
<evidence type="ECO:0000259" key="2">
    <source>
        <dbReference type="Pfam" id="PF10260"/>
    </source>
</evidence>
<dbReference type="InterPro" id="IPR039159">
    <property type="entry name" value="SAYSD1"/>
</dbReference>
<dbReference type="EMBL" id="MU003729">
    <property type="protein sequence ID" value="KAF2801584.1"/>
    <property type="molecule type" value="Genomic_DNA"/>
</dbReference>
<keyword evidence="1" id="KW-1133">Transmembrane helix</keyword>
<proteinExistence type="predicted"/>
<dbReference type="OrthoDB" id="71310at2759"/>
<feature type="non-terminal residue" evidence="3">
    <location>
        <position position="1"/>
    </location>
</feature>